<dbReference type="EMBL" id="JAAOYM010000001">
    <property type="protein sequence ID" value="NIJ14303.1"/>
    <property type="molecule type" value="Genomic_DNA"/>
</dbReference>
<organism evidence="3 4">
    <name type="scientific">Saccharomonospora amisosensis</name>
    <dbReference type="NCBI Taxonomy" id="1128677"/>
    <lineage>
        <taxon>Bacteria</taxon>
        <taxon>Bacillati</taxon>
        <taxon>Actinomycetota</taxon>
        <taxon>Actinomycetes</taxon>
        <taxon>Pseudonocardiales</taxon>
        <taxon>Pseudonocardiaceae</taxon>
        <taxon>Saccharomonospora</taxon>
    </lineage>
</organism>
<evidence type="ECO:0000313" key="4">
    <source>
        <dbReference type="Proteomes" id="UP000545493"/>
    </source>
</evidence>
<dbReference type="RefSeq" id="WP_167175137.1">
    <property type="nucleotide sequence ID" value="NZ_JAAOYM010000001.1"/>
</dbReference>
<sequence>MTEQESRVVNGQSTRTDRVVSWIGWHIGELVAVGVPLLLAATVTVWLATLSLLAGTAWAIHETRQARAQRAIRAEAEQRRLQAADQGSVKEQADPAGTSGAGGKGASA</sequence>
<comment type="caution">
    <text evidence="3">The sequence shown here is derived from an EMBL/GenBank/DDBJ whole genome shotgun (WGS) entry which is preliminary data.</text>
</comment>
<proteinExistence type="predicted"/>
<dbReference type="Proteomes" id="UP000545493">
    <property type="component" value="Unassembled WGS sequence"/>
</dbReference>
<keyword evidence="2" id="KW-1133">Transmembrane helix</keyword>
<evidence type="ECO:0000256" key="2">
    <source>
        <dbReference type="SAM" id="Phobius"/>
    </source>
</evidence>
<evidence type="ECO:0000256" key="1">
    <source>
        <dbReference type="SAM" id="MobiDB-lite"/>
    </source>
</evidence>
<evidence type="ECO:0000313" key="3">
    <source>
        <dbReference type="EMBL" id="NIJ14303.1"/>
    </source>
</evidence>
<feature type="compositionally biased region" description="Gly residues" evidence="1">
    <location>
        <begin position="99"/>
        <end position="108"/>
    </location>
</feature>
<gene>
    <name evidence="3" type="ORF">FHU38_004647</name>
</gene>
<keyword evidence="4" id="KW-1185">Reference proteome</keyword>
<protein>
    <submittedName>
        <fullName evidence="3">Uncharacterized protein</fullName>
    </submittedName>
</protein>
<feature type="region of interest" description="Disordered" evidence="1">
    <location>
        <begin position="77"/>
        <end position="108"/>
    </location>
</feature>
<accession>A0A7X5ZSV4</accession>
<reference evidence="3 4" key="1">
    <citation type="submission" date="2020-03" db="EMBL/GenBank/DDBJ databases">
        <title>Sequencing the genomes of 1000 actinobacteria strains.</title>
        <authorList>
            <person name="Klenk H.-P."/>
        </authorList>
    </citation>
    <scope>NUCLEOTIDE SEQUENCE [LARGE SCALE GENOMIC DNA]</scope>
    <source>
        <strain evidence="3 4">DSM 45685</strain>
    </source>
</reference>
<keyword evidence="2" id="KW-0812">Transmembrane</keyword>
<keyword evidence="2" id="KW-0472">Membrane</keyword>
<feature type="transmembrane region" description="Helical" evidence="2">
    <location>
        <begin position="37"/>
        <end position="60"/>
    </location>
</feature>
<dbReference type="AlphaFoldDB" id="A0A7X5ZSV4"/>
<name>A0A7X5ZSV4_9PSEU</name>